<dbReference type="AlphaFoldDB" id="A0A813HLE0"/>
<evidence type="ECO:0000256" key="1">
    <source>
        <dbReference type="ARBA" id="ARBA00022723"/>
    </source>
</evidence>
<accession>A0A813HLE0</accession>
<dbReference type="OMA" id="CDVHIGV"/>
<gene>
    <name evidence="4" type="ORF">PGLA1383_LOCUS53735</name>
</gene>
<dbReference type="Proteomes" id="UP000654075">
    <property type="component" value="Unassembled WGS sequence"/>
</dbReference>
<keyword evidence="5" id="KW-1185">Reference proteome</keyword>
<dbReference type="Gene3D" id="3.30.60.90">
    <property type="match status" value="1"/>
</dbReference>
<dbReference type="InterPro" id="IPR043145">
    <property type="entry name" value="Znf_ZZ_sf"/>
</dbReference>
<dbReference type="GO" id="GO:0043161">
    <property type="term" value="P:proteasome-mediated ubiquitin-dependent protein catabolic process"/>
    <property type="evidence" value="ECO:0007669"/>
    <property type="project" value="TreeGrafter"/>
</dbReference>
<name>A0A813HLE0_POLGL</name>
<protein>
    <recommendedName>
        <fullName evidence="6">ZZ-type domain-containing protein</fullName>
    </recommendedName>
</protein>
<dbReference type="GO" id="GO:0008270">
    <property type="term" value="F:zinc ion binding"/>
    <property type="evidence" value="ECO:0007669"/>
    <property type="project" value="UniProtKB-KW"/>
</dbReference>
<keyword evidence="1" id="KW-0479">Metal-binding</keyword>
<evidence type="ECO:0000313" key="5">
    <source>
        <dbReference type="Proteomes" id="UP000654075"/>
    </source>
</evidence>
<dbReference type="PANTHER" id="PTHR15898">
    <property type="entry name" value="BIFUNCTIONAL APOPTOSIS REGULATOR"/>
    <property type="match status" value="1"/>
</dbReference>
<evidence type="ECO:0000256" key="2">
    <source>
        <dbReference type="ARBA" id="ARBA00022771"/>
    </source>
</evidence>
<evidence type="ECO:0008006" key="6">
    <source>
        <dbReference type="Google" id="ProtNLM"/>
    </source>
</evidence>
<dbReference type="GO" id="GO:0061630">
    <property type="term" value="F:ubiquitin protein ligase activity"/>
    <property type="evidence" value="ECO:0007669"/>
    <property type="project" value="TreeGrafter"/>
</dbReference>
<proteinExistence type="predicted"/>
<dbReference type="PANTHER" id="PTHR15898:SF13">
    <property type="entry name" value="BIFUNCTIONAL APOPTOSIS REGULATOR"/>
    <property type="match status" value="1"/>
</dbReference>
<dbReference type="OrthoDB" id="6270329at2759"/>
<keyword evidence="3" id="KW-0862">Zinc</keyword>
<comment type="caution">
    <text evidence="4">The sequence shown here is derived from an EMBL/GenBank/DDBJ whole genome shotgun (WGS) entry which is preliminary data.</text>
</comment>
<evidence type="ECO:0000256" key="3">
    <source>
        <dbReference type="ARBA" id="ARBA00022833"/>
    </source>
</evidence>
<reference evidence="4" key="1">
    <citation type="submission" date="2021-02" db="EMBL/GenBank/DDBJ databases">
        <authorList>
            <person name="Dougan E. K."/>
            <person name="Rhodes N."/>
            <person name="Thang M."/>
            <person name="Chan C."/>
        </authorList>
    </citation>
    <scope>NUCLEOTIDE SEQUENCE</scope>
</reference>
<organism evidence="4 5">
    <name type="scientific">Polarella glacialis</name>
    <name type="common">Dinoflagellate</name>
    <dbReference type="NCBI Taxonomy" id="89957"/>
    <lineage>
        <taxon>Eukaryota</taxon>
        <taxon>Sar</taxon>
        <taxon>Alveolata</taxon>
        <taxon>Dinophyceae</taxon>
        <taxon>Suessiales</taxon>
        <taxon>Suessiaceae</taxon>
        <taxon>Polarella</taxon>
    </lineage>
</organism>
<dbReference type="EMBL" id="CAJNNV010032002">
    <property type="protein sequence ID" value="CAE8638565.1"/>
    <property type="molecule type" value="Genomic_DNA"/>
</dbReference>
<dbReference type="SUPFAM" id="SSF57850">
    <property type="entry name" value="RING/U-box"/>
    <property type="match status" value="2"/>
</dbReference>
<sequence length="278" mass="30565">MTSVPQDFCCAATGQPLYLPVITTHGVAYSYSALLDMFMKAQGVPTCKVTQEPILFMPAVCLPLHHFLMAEYKTALKSRKQVEEFEMMDKFGLKAPQVKDTPDEDGDAGFLEEFQCVVSGALAYEPCALSSGSIVSSHCVPEGGFQKDPDRLVACALHGQAPRKSACLEAMIRAKFPAEYKEREMAVSAGSSRRSSDQAVCRDFDAQEHVHFGLGCDGCGLWPIRGKAWEDADCKEKVGFHLCDACYTRGYHKRVIGGRFNQGHMPKNRMAAVHEGIL</sequence>
<keyword evidence="2" id="KW-0863">Zinc-finger</keyword>
<evidence type="ECO:0000313" key="4">
    <source>
        <dbReference type="EMBL" id="CAE8638565.1"/>
    </source>
</evidence>